<feature type="transmembrane region" description="Helical" evidence="2">
    <location>
        <begin position="563"/>
        <end position="584"/>
    </location>
</feature>
<feature type="region of interest" description="Disordered" evidence="1">
    <location>
        <begin position="446"/>
        <end position="473"/>
    </location>
</feature>
<feature type="transmembrane region" description="Helical" evidence="2">
    <location>
        <begin position="105"/>
        <end position="134"/>
    </location>
</feature>
<evidence type="ECO:0000256" key="2">
    <source>
        <dbReference type="SAM" id="Phobius"/>
    </source>
</evidence>
<dbReference type="Proteomes" id="UP000284706">
    <property type="component" value="Unassembled WGS sequence"/>
</dbReference>
<comment type="caution">
    <text evidence="3">The sequence shown here is derived from an EMBL/GenBank/DDBJ whole genome shotgun (WGS) entry which is preliminary data.</text>
</comment>
<organism evidence="3 4">
    <name type="scientific">Gymnopilus dilepis</name>
    <dbReference type="NCBI Taxonomy" id="231916"/>
    <lineage>
        <taxon>Eukaryota</taxon>
        <taxon>Fungi</taxon>
        <taxon>Dikarya</taxon>
        <taxon>Basidiomycota</taxon>
        <taxon>Agaricomycotina</taxon>
        <taxon>Agaricomycetes</taxon>
        <taxon>Agaricomycetidae</taxon>
        <taxon>Agaricales</taxon>
        <taxon>Agaricineae</taxon>
        <taxon>Hymenogastraceae</taxon>
        <taxon>Gymnopilus</taxon>
    </lineage>
</organism>
<feature type="transmembrane region" description="Helical" evidence="2">
    <location>
        <begin position="624"/>
        <end position="645"/>
    </location>
</feature>
<evidence type="ECO:0000256" key="1">
    <source>
        <dbReference type="SAM" id="MobiDB-lite"/>
    </source>
</evidence>
<accession>A0A409WQY6</accession>
<evidence type="ECO:0000313" key="3">
    <source>
        <dbReference type="EMBL" id="PPQ80912.1"/>
    </source>
</evidence>
<dbReference type="AlphaFoldDB" id="A0A409WQY6"/>
<evidence type="ECO:0000313" key="4">
    <source>
        <dbReference type="Proteomes" id="UP000284706"/>
    </source>
</evidence>
<dbReference type="PANTHER" id="PTHR37994">
    <property type="entry name" value="ARAE_2_N DOMAIN-CONTAINING PROTEIN-RELATED"/>
    <property type="match status" value="1"/>
</dbReference>
<dbReference type="InParanoid" id="A0A409WQY6"/>
<proteinExistence type="predicted"/>
<feature type="transmembrane region" description="Helical" evidence="2">
    <location>
        <begin position="154"/>
        <end position="175"/>
    </location>
</feature>
<feature type="transmembrane region" description="Helical" evidence="2">
    <location>
        <begin position="529"/>
        <end position="557"/>
    </location>
</feature>
<feature type="transmembrane region" description="Helical" evidence="2">
    <location>
        <begin position="723"/>
        <end position="744"/>
    </location>
</feature>
<name>A0A409WQY6_9AGAR</name>
<feature type="transmembrane region" description="Helical" evidence="2">
    <location>
        <begin position="683"/>
        <end position="702"/>
    </location>
</feature>
<keyword evidence="2" id="KW-1133">Transmembrane helix</keyword>
<feature type="non-terminal residue" evidence="3">
    <location>
        <position position="809"/>
    </location>
</feature>
<sequence>MFRSFIRKACSPPVRRKLLRSIIAEVVILVLMIDPATSQLMGAGTLFIALASCMGVDLRCVCSGVRSSESKSTSEANPSGGVSIQLLGAPETLAERSRSTTLFGVFFFFGTFFLAHVFGHYPGTTILGVFALILMDSQFTSNPLMPVESYMAPVTFLVASACYAAVSIISLVLIFPESFNHSWLITIRDEVLIPTVVFLGKDLTRPNGISDTGNFISRLGFAMQMVDDRKQALDLEFSIHRLSPDEHFALFDWIKRLVLRVKNIDYLQRTILDPSEHQPRMKELNTDQNEEIQYQSLCLAAFDACADLKLACRVSLMEIDEWIQECTRDTWASVFLPVDRRKADFRHLKLDLSRSNLRKAHTKLLKKGRWPDFVGRAKQILKSRKGMETSRNILTALSLLDNIDMLATELEGILTFLLAIEEREPKPQPRLPRVLSRLFRRQAPQEASCAEAESNTSIPSIDANEKPSYLSPSSSMHYSSSSWSHDPKKIVSQTVEITSIYSGPPSLASCLTINSGIDKETNKRSNLKLVSWLLAPVTVYAFRFGLLSIGVFVFAVNRTTVEFFNVNSGVLALVLAQACTVSFFQRGSLTYFVQSYLTVYAGDQVVAKLLFPLAPVALTTCIQIYFFVIRFAGTMLGLLLVPPAWYISAGRGTGNPYLFVAVSTIMVIPALLVTVSTNNRSHLFFAMFTSSTLLSTLAIIWGETRAPASPISTIVFRNIWSRASLLDVIGFAASLLVSLLPMPFTVRNAFHETLAHILAEFGMFLRLGFEAKSADAICSRPQADILHSLQKKQAVLEHFTLSIKFDPRI</sequence>
<feature type="transmembrane region" description="Helical" evidence="2">
    <location>
        <begin position="596"/>
        <end position="618"/>
    </location>
</feature>
<protein>
    <submittedName>
        <fullName evidence="3">Uncharacterized protein</fullName>
    </submittedName>
</protein>
<keyword evidence="2" id="KW-0472">Membrane</keyword>
<dbReference type="STRING" id="231916.A0A409WQY6"/>
<feature type="transmembrane region" description="Helical" evidence="2">
    <location>
        <begin position="657"/>
        <end position="677"/>
    </location>
</feature>
<keyword evidence="2" id="KW-0812">Transmembrane</keyword>
<keyword evidence="4" id="KW-1185">Reference proteome</keyword>
<feature type="transmembrane region" description="Helical" evidence="2">
    <location>
        <begin position="21"/>
        <end position="37"/>
    </location>
</feature>
<gene>
    <name evidence="3" type="ORF">CVT26_014999</name>
</gene>
<dbReference type="PANTHER" id="PTHR37994:SF3">
    <property type="entry name" value="ER TRANSPORTER 6TM N-TERMINAL DOMAIN-CONTAINING PROTEIN"/>
    <property type="match status" value="1"/>
</dbReference>
<reference evidence="3 4" key="1">
    <citation type="journal article" date="2018" name="Evol. Lett.">
        <title>Horizontal gene cluster transfer increased hallucinogenic mushroom diversity.</title>
        <authorList>
            <person name="Reynolds H.T."/>
            <person name="Vijayakumar V."/>
            <person name="Gluck-Thaler E."/>
            <person name="Korotkin H.B."/>
            <person name="Matheny P.B."/>
            <person name="Slot J.C."/>
        </authorList>
    </citation>
    <scope>NUCLEOTIDE SEQUENCE [LARGE SCALE GENOMIC DNA]</scope>
    <source>
        <strain evidence="3 4">SRW20</strain>
    </source>
</reference>
<dbReference type="OrthoDB" id="3025646at2759"/>
<dbReference type="EMBL" id="NHYE01004921">
    <property type="protein sequence ID" value="PPQ80912.1"/>
    <property type="molecule type" value="Genomic_DNA"/>
</dbReference>